<name>A0A2K9HAY8_9BACT</name>
<dbReference type="GO" id="GO:0003677">
    <property type="term" value="F:DNA binding"/>
    <property type="evidence" value="ECO:0007669"/>
    <property type="project" value="UniProtKB-KW"/>
</dbReference>
<comment type="caution">
    <text evidence="5">The sequence shown here is derived from an EMBL/GenBank/DDBJ whole genome shotgun (WGS) entry which is preliminary data.</text>
</comment>
<dbReference type="KEGG" id="pje:CRM71_10380"/>
<dbReference type="GO" id="GO:0005829">
    <property type="term" value="C:cytosol"/>
    <property type="evidence" value="ECO:0007669"/>
    <property type="project" value="TreeGrafter"/>
</dbReference>
<keyword evidence="3 5" id="KW-0238">DNA-binding</keyword>
<evidence type="ECO:0000256" key="4">
    <source>
        <dbReference type="RuleBase" id="RU003939"/>
    </source>
</evidence>
<dbReference type="OrthoDB" id="1095660at2"/>
<dbReference type="Pfam" id="PF00216">
    <property type="entry name" value="Bac_DNA_binding"/>
    <property type="match status" value="1"/>
</dbReference>
<dbReference type="EMBL" id="FZNZ01000013">
    <property type="protein sequence ID" value="SNR83462.1"/>
    <property type="molecule type" value="Genomic_DNA"/>
</dbReference>
<comment type="similarity">
    <text evidence="1 4">Belongs to the bacterial histone-like protein family.</text>
</comment>
<keyword evidence="2" id="KW-0226">DNA condensation</keyword>
<dbReference type="PANTHER" id="PTHR33175:SF3">
    <property type="entry name" value="DNA-BINDING PROTEIN HU-BETA"/>
    <property type="match status" value="1"/>
</dbReference>
<dbReference type="RefSeq" id="WP_089366165.1">
    <property type="nucleotide sequence ID" value="NZ_CAUTTV010000004.1"/>
</dbReference>
<sequence length="97" mass="10535">MNNKEFIATLAAKTGYTQDESQKMAKAIVDLMGKSFESGEPVPVVGFGTFEVKKRLERVMVNPSTGLRMLVPPKLVLNFKPAATIKGHVRKGGTENG</sequence>
<reference evidence="5 6" key="1">
    <citation type="submission" date="2017-06" db="EMBL/GenBank/DDBJ databases">
        <authorList>
            <person name="Varghese N."/>
            <person name="Submissions S."/>
        </authorList>
    </citation>
    <scope>NUCLEOTIDE SEQUENCE [LARGE SCALE GENOMIC DNA]</scope>
    <source>
        <strain evidence="5 6">DSM 26989</strain>
    </source>
</reference>
<dbReference type="Gene3D" id="4.10.520.10">
    <property type="entry name" value="IHF-like DNA-binding proteins"/>
    <property type="match status" value="1"/>
</dbReference>
<gene>
    <name evidence="5" type="ORF">SAMN06265364_11346</name>
</gene>
<accession>A0A2K9HAY8</accession>
<proteinExistence type="inferred from homology"/>
<dbReference type="SUPFAM" id="SSF47729">
    <property type="entry name" value="IHF-like DNA-binding proteins"/>
    <property type="match status" value="1"/>
</dbReference>
<evidence type="ECO:0000256" key="2">
    <source>
        <dbReference type="ARBA" id="ARBA00023067"/>
    </source>
</evidence>
<dbReference type="SMART" id="SM00411">
    <property type="entry name" value="BHL"/>
    <property type="match status" value="1"/>
</dbReference>
<dbReference type="InterPro" id="IPR010992">
    <property type="entry name" value="IHF-like_DNA-bd_dom_sf"/>
</dbReference>
<keyword evidence="6" id="KW-1185">Reference proteome</keyword>
<evidence type="ECO:0000256" key="3">
    <source>
        <dbReference type="ARBA" id="ARBA00023125"/>
    </source>
</evidence>
<evidence type="ECO:0000313" key="6">
    <source>
        <dbReference type="Proteomes" id="UP000198427"/>
    </source>
</evidence>
<evidence type="ECO:0000256" key="1">
    <source>
        <dbReference type="ARBA" id="ARBA00010529"/>
    </source>
</evidence>
<evidence type="ECO:0000313" key="5">
    <source>
        <dbReference type="EMBL" id="SNR83462.1"/>
    </source>
</evidence>
<protein>
    <submittedName>
        <fullName evidence="5">DNA-binding protein HU-beta</fullName>
    </submittedName>
</protein>
<dbReference type="Proteomes" id="UP000198427">
    <property type="component" value="Unassembled WGS sequence"/>
</dbReference>
<dbReference type="PANTHER" id="PTHR33175">
    <property type="entry name" value="DNA-BINDING PROTEIN HU"/>
    <property type="match status" value="1"/>
</dbReference>
<organism evidence="5 6">
    <name type="scientific">Prevotella jejuni</name>
    <dbReference type="NCBI Taxonomy" id="1177574"/>
    <lineage>
        <taxon>Bacteria</taxon>
        <taxon>Pseudomonadati</taxon>
        <taxon>Bacteroidota</taxon>
        <taxon>Bacteroidia</taxon>
        <taxon>Bacteroidales</taxon>
        <taxon>Prevotellaceae</taxon>
        <taxon>Prevotella</taxon>
    </lineage>
</organism>
<dbReference type="GO" id="GO:0030261">
    <property type="term" value="P:chromosome condensation"/>
    <property type="evidence" value="ECO:0007669"/>
    <property type="project" value="UniProtKB-KW"/>
</dbReference>
<dbReference type="PRINTS" id="PR01727">
    <property type="entry name" value="DNABINDINGHU"/>
</dbReference>
<dbReference type="GeneID" id="94029786"/>
<dbReference type="CDD" id="cd13832">
    <property type="entry name" value="IHF"/>
    <property type="match status" value="1"/>
</dbReference>
<dbReference type="InterPro" id="IPR000119">
    <property type="entry name" value="Hist_DNA-bd"/>
</dbReference>
<dbReference type="GO" id="GO:0030527">
    <property type="term" value="F:structural constituent of chromatin"/>
    <property type="evidence" value="ECO:0007669"/>
    <property type="project" value="InterPro"/>
</dbReference>
<dbReference type="AlphaFoldDB" id="A0A2K9HAY8"/>